<feature type="region of interest" description="Disordered" evidence="1">
    <location>
        <begin position="61"/>
        <end position="126"/>
    </location>
</feature>
<feature type="region of interest" description="Disordered" evidence="1">
    <location>
        <begin position="160"/>
        <end position="245"/>
    </location>
</feature>
<name>A0A6A6EDM0_9PEZI</name>
<evidence type="ECO:0000313" key="4">
    <source>
        <dbReference type="Proteomes" id="UP000800200"/>
    </source>
</evidence>
<dbReference type="OrthoDB" id="4492972at2759"/>
<keyword evidence="2" id="KW-1133">Transmembrane helix</keyword>
<dbReference type="EMBL" id="ML994625">
    <property type="protein sequence ID" value="KAF2187916.1"/>
    <property type="molecule type" value="Genomic_DNA"/>
</dbReference>
<reference evidence="3" key="1">
    <citation type="journal article" date="2020" name="Stud. Mycol.">
        <title>101 Dothideomycetes genomes: a test case for predicting lifestyles and emergence of pathogens.</title>
        <authorList>
            <person name="Haridas S."/>
            <person name="Albert R."/>
            <person name="Binder M."/>
            <person name="Bloem J."/>
            <person name="Labutti K."/>
            <person name="Salamov A."/>
            <person name="Andreopoulos B."/>
            <person name="Baker S."/>
            <person name="Barry K."/>
            <person name="Bills G."/>
            <person name="Bluhm B."/>
            <person name="Cannon C."/>
            <person name="Castanera R."/>
            <person name="Culley D."/>
            <person name="Daum C."/>
            <person name="Ezra D."/>
            <person name="Gonzalez J."/>
            <person name="Henrissat B."/>
            <person name="Kuo A."/>
            <person name="Liang C."/>
            <person name="Lipzen A."/>
            <person name="Lutzoni F."/>
            <person name="Magnuson J."/>
            <person name="Mondo S."/>
            <person name="Nolan M."/>
            <person name="Ohm R."/>
            <person name="Pangilinan J."/>
            <person name="Park H.-J."/>
            <person name="Ramirez L."/>
            <person name="Alfaro M."/>
            <person name="Sun H."/>
            <person name="Tritt A."/>
            <person name="Yoshinaga Y."/>
            <person name="Zwiers L.-H."/>
            <person name="Turgeon B."/>
            <person name="Goodwin S."/>
            <person name="Spatafora J."/>
            <person name="Crous P."/>
            <person name="Grigoriev I."/>
        </authorList>
    </citation>
    <scope>NUCLEOTIDE SEQUENCE</scope>
    <source>
        <strain evidence="3">CBS 207.26</strain>
    </source>
</reference>
<organism evidence="3 4">
    <name type="scientific">Zopfia rhizophila CBS 207.26</name>
    <dbReference type="NCBI Taxonomy" id="1314779"/>
    <lineage>
        <taxon>Eukaryota</taxon>
        <taxon>Fungi</taxon>
        <taxon>Dikarya</taxon>
        <taxon>Ascomycota</taxon>
        <taxon>Pezizomycotina</taxon>
        <taxon>Dothideomycetes</taxon>
        <taxon>Dothideomycetes incertae sedis</taxon>
        <taxon>Zopfiaceae</taxon>
        <taxon>Zopfia</taxon>
    </lineage>
</organism>
<keyword evidence="2" id="KW-0812">Transmembrane</keyword>
<evidence type="ECO:0000313" key="3">
    <source>
        <dbReference type="EMBL" id="KAF2187916.1"/>
    </source>
</evidence>
<dbReference type="Proteomes" id="UP000800200">
    <property type="component" value="Unassembled WGS sequence"/>
</dbReference>
<feature type="compositionally biased region" description="Low complexity" evidence="1">
    <location>
        <begin position="71"/>
        <end position="96"/>
    </location>
</feature>
<evidence type="ECO:0000256" key="2">
    <source>
        <dbReference type="SAM" id="Phobius"/>
    </source>
</evidence>
<feature type="compositionally biased region" description="Polar residues" evidence="1">
    <location>
        <begin position="182"/>
        <end position="191"/>
    </location>
</feature>
<keyword evidence="4" id="KW-1185">Reference proteome</keyword>
<dbReference type="AlphaFoldDB" id="A0A6A6EDM0"/>
<sequence>MASLLYLLGPPLLLLISIPLAIFAVLTTTIAFSTLTLRVSIVYFELGLALIHSYLFPPSPTSIKHPKPSSPRRTSPQRPRNRRTSAASTTSSADTALPSHPPRLHNKSGSFASLIGTGEPNRDFEGVGGWRVSGDDDEEALWMGMNSRLELPAVIPKRKHQRSLTGGSQRWSWSPEAMRMSPMQSRARTPTGSGNGGRGEEKGEDYFGGSGSCKYSDPTGRLQQMMQEGIGGGAGRRKSGSSEGS</sequence>
<accession>A0A6A6EDM0</accession>
<feature type="transmembrane region" description="Helical" evidence="2">
    <location>
        <begin position="12"/>
        <end position="32"/>
    </location>
</feature>
<proteinExistence type="predicted"/>
<keyword evidence="2" id="KW-0472">Membrane</keyword>
<protein>
    <submittedName>
        <fullName evidence="3">Uncharacterized protein</fullName>
    </submittedName>
</protein>
<gene>
    <name evidence="3" type="ORF">K469DRAFT_704188</name>
</gene>
<feature type="transmembrane region" description="Helical" evidence="2">
    <location>
        <begin position="39"/>
        <end position="56"/>
    </location>
</feature>
<evidence type="ECO:0000256" key="1">
    <source>
        <dbReference type="SAM" id="MobiDB-lite"/>
    </source>
</evidence>
<feature type="compositionally biased region" description="Polar residues" evidence="1">
    <location>
        <begin position="163"/>
        <end position="172"/>
    </location>
</feature>